<dbReference type="PANTHER" id="PTHR43544">
    <property type="entry name" value="SHORT-CHAIN DEHYDROGENASE/REDUCTASE"/>
    <property type="match status" value="1"/>
</dbReference>
<keyword evidence="2" id="KW-0521">NADP</keyword>
<dbReference type="InterPro" id="IPR051468">
    <property type="entry name" value="Fungal_SecMetab_SDRs"/>
</dbReference>
<dbReference type="Gene3D" id="3.40.50.720">
    <property type="entry name" value="NAD(P)-binding Rossmann-like Domain"/>
    <property type="match status" value="1"/>
</dbReference>
<evidence type="ECO:0000313" key="4">
    <source>
        <dbReference type="Proteomes" id="UP000326757"/>
    </source>
</evidence>
<dbReference type="SUPFAM" id="SSF51735">
    <property type="entry name" value="NAD(P)-binding Rossmann-fold domains"/>
    <property type="match status" value="1"/>
</dbReference>
<dbReference type="Pfam" id="PF00106">
    <property type="entry name" value="adh_short"/>
    <property type="match status" value="1"/>
</dbReference>
<reference evidence="3 4" key="1">
    <citation type="submission" date="2019-06" db="EMBL/GenBank/DDBJ databases">
        <title>Genome Sequence of the Brown Rot Fungal Pathogen Monilinia laxa.</title>
        <authorList>
            <person name="De Miccolis Angelini R.M."/>
            <person name="Landi L."/>
            <person name="Abate D."/>
            <person name="Pollastro S."/>
            <person name="Romanazzi G."/>
            <person name="Faretra F."/>
        </authorList>
    </citation>
    <scope>NUCLEOTIDE SEQUENCE [LARGE SCALE GENOMIC DNA]</scope>
    <source>
        <strain evidence="3 4">Mlax316</strain>
    </source>
</reference>
<protein>
    <recommendedName>
        <fullName evidence="5">NAD(P)-binding domain-containing protein</fullName>
    </recommendedName>
</protein>
<comment type="similarity">
    <text evidence="1">Belongs to the short-chain dehydrogenases/reductases (SDR) family.</text>
</comment>
<sequence length="233" mass="25345">MEGGVIYFITGANRGIGFQLTRALLLRENTTVVATKRGLETSSVDLEGLPRAENSRIDVLILNAGAATSFESARETRMEELWAHFEVQQIVVLRGKKVFWMSRGWLVDDKGGDGERHKQKKIVYISSFLGSIEGTDDATPSLAYGISKAGANYFVRKVHFEEGGEGSGIVSLAVHPGWIKTQNGQTFADSVGVEEPPMSLEESVEGVLGQIDTATRETTSGKFVSHNGAIIPW</sequence>
<dbReference type="OrthoDB" id="9876299at2759"/>
<dbReference type="GO" id="GO:0005737">
    <property type="term" value="C:cytoplasm"/>
    <property type="evidence" value="ECO:0007669"/>
    <property type="project" value="TreeGrafter"/>
</dbReference>
<dbReference type="PANTHER" id="PTHR43544:SF26">
    <property type="entry name" value="SHORT CHAIN DEHYDROGENASE_REDUCTASE FAMILY OXIDOREDUCTASE (JCVI)"/>
    <property type="match status" value="1"/>
</dbReference>
<keyword evidence="4" id="KW-1185">Reference proteome</keyword>
<evidence type="ECO:0000313" key="3">
    <source>
        <dbReference type="EMBL" id="KAB8298027.1"/>
    </source>
</evidence>
<organism evidence="3 4">
    <name type="scientific">Monilinia laxa</name>
    <name type="common">Brown rot fungus</name>
    <name type="synonym">Sclerotinia laxa</name>
    <dbReference type="NCBI Taxonomy" id="61186"/>
    <lineage>
        <taxon>Eukaryota</taxon>
        <taxon>Fungi</taxon>
        <taxon>Dikarya</taxon>
        <taxon>Ascomycota</taxon>
        <taxon>Pezizomycotina</taxon>
        <taxon>Leotiomycetes</taxon>
        <taxon>Helotiales</taxon>
        <taxon>Sclerotiniaceae</taxon>
        <taxon>Monilinia</taxon>
    </lineage>
</organism>
<evidence type="ECO:0000256" key="1">
    <source>
        <dbReference type="ARBA" id="ARBA00006484"/>
    </source>
</evidence>
<name>A0A5N6K6T7_MONLA</name>
<dbReference type="InterPro" id="IPR036291">
    <property type="entry name" value="NAD(P)-bd_dom_sf"/>
</dbReference>
<dbReference type="PRINTS" id="PR00081">
    <property type="entry name" value="GDHRDH"/>
</dbReference>
<dbReference type="PROSITE" id="PS00061">
    <property type="entry name" value="ADH_SHORT"/>
    <property type="match status" value="1"/>
</dbReference>
<dbReference type="AlphaFoldDB" id="A0A5N6K6T7"/>
<evidence type="ECO:0008006" key="5">
    <source>
        <dbReference type="Google" id="ProtNLM"/>
    </source>
</evidence>
<dbReference type="InterPro" id="IPR020904">
    <property type="entry name" value="Sc_DH/Rdtase_CS"/>
</dbReference>
<proteinExistence type="inferred from homology"/>
<comment type="caution">
    <text evidence="3">The sequence shown here is derived from an EMBL/GenBank/DDBJ whole genome shotgun (WGS) entry which is preliminary data.</text>
</comment>
<dbReference type="EMBL" id="VIGI01000007">
    <property type="protein sequence ID" value="KAB8298027.1"/>
    <property type="molecule type" value="Genomic_DNA"/>
</dbReference>
<dbReference type="InterPro" id="IPR002347">
    <property type="entry name" value="SDR_fam"/>
</dbReference>
<dbReference type="Proteomes" id="UP000326757">
    <property type="component" value="Unassembled WGS sequence"/>
</dbReference>
<evidence type="ECO:0000256" key="2">
    <source>
        <dbReference type="ARBA" id="ARBA00022857"/>
    </source>
</evidence>
<dbReference type="GO" id="GO:0016491">
    <property type="term" value="F:oxidoreductase activity"/>
    <property type="evidence" value="ECO:0007669"/>
    <property type="project" value="TreeGrafter"/>
</dbReference>
<accession>A0A5N6K6T7</accession>
<gene>
    <name evidence="3" type="ORF">EYC80_001799</name>
</gene>